<evidence type="ECO:0000313" key="2">
    <source>
        <dbReference type="EMBL" id="MPC24479.1"/>
    </source>
</evidence>
<proteinExistence type="predicted"/>
<gene>
    <name evidence="2" type="ORF">E2C01_017560</name>
</gene>
<dbReference type="Proteomes" id="UP000324222">
    <property type="component" value="Unassembled WGS sequence"/>
</dbReference>
<name>A0A5B7DTT9_PORTR</name>
<evidence type="ECO:0000313" key="3">
    <source>
        <dbReference type="Proteomes" id="UP000324222"/>
    </source>
</evidence>
<dbReference type="EMBL" id="VSRR010001333">
    <property type="protein sequence ID" value="MPC24479.1"/>
    <property type="molecule type" value="Genomic_DNA"/>
</dbReference>
<keyword evidence="3" id="KW-1185">Reference proteome</keyword>
<organism evidence="2 3">
    <name type="scientific">Portunus trituberculatus</name>
    <name type="common">Swimming crab</name>
    <name type="synonym">Neptunus trituberculatus</name>
    <dbReference type="NCBI Taxonomy" id="210409"/>
    <lineage>
        <taxon>Eukaryota</taxon>
        <taxon>Metazoa</taxon>
        <taxon>Ecdysozoa</taxon>
        <taxon>Arthropoda</taxon>
        <taxon>Crustacea</taxon>
        <taxon>Multicrustacea</taxon>
        <taxon>Malacostraca</taxon>
        <taxon>Eumalacostraca</taxon>
        <taxon>Eucarida</taxon>
        <taxon>Decapoda</taxon>
        <taxon>Pleocyemata</taxon>
        <taxon>Brachyura</taxon>
        <taxon>Eubrachyura</taxon>
        <taxon>Portunoidea</taxon>
        <taxon>Portunidae</taxon>
        <taxon>Portuninae</taxon>
        <taxon>Portunus</taxon>
    </lineage>
</organism>
<evidence type="ECO:0000256" key="1">
    <source>
        <dbReference type="SAM" id="MobiDB-lite"/>
    </source>
</evidence>
<sequence>MEGVQVEEILGHIKGFVVAWEWRKSSNSSRGSTGGGGSRVRPRSEAAAERPLPNRRAAV</sequence>
<feature type="region of interest" description="Disordered" evidence="1">
    <location>
        <begin position="24"/>
        <end position="59"/>
    </location>
</feature>
<reference evidence="2 3" key="1">
    <citation type="submission" date="2019-05" db="EMBL/GenBank/DDBJ databases">
        <title>Another draft genome of Portunus trituberculatus and its Hox gene families provides insights of decapod evolution.</title>
        <authorList>
            <person name="Jeong J.-H."/>
            <person name="Song I."/>
            <person name="Kim S."/>
            <person name="Choi T."/>
            <person name="Kim D."/>
            <person name="Ryu S."/>
            <person name="Kim W."/>
        </authorList>
    </citation>
    <scope>NUCLEOTIDE SEQUENCE [LARGE SCALE GENOMIC DNA]</scope>
    <source>
        <tissue evidence="2">Muscle</tissue>
    </source>
</reference>
<dbReference type="AlphaFoldDB" id="A0A5B7DTT9"/>
<protein>
    <submittedName>
        <fullName evidence="2">Uncharacterized protein</fullName>
    </submittedName>
</protein>
<accession>A0A5B7DTT9</accession>
<comment type="caution">
    <text evidence="2">The sequence shown here is derived from an EMBL/GenBank/DDBJ whole genome shotgun (WGS) entry which is preliminary data.</text>
</comment>